<keyword evidence="9" id="KW-0406">Ion transport</keyword>
<dbReference type="CDD" id="cd01347">
    <property type="entry name" value="ligand_gated_channel"/>
    <property type="match status" value="1"/>
</dbReference>
<evidence type="ECO:0000259" key="17">
    <source>
        <dbReference type="SMART" id="SM00965"/>
    </source>
</evidence>
<evidence type="ECO:0000256" key="8">
    <source>
        <dbReference type="ARBA" id="ARBA00023004"/>
    </source>
</evidence>
<keyword evidence="4 14" id="KW-1134">Transmembrane beta strand</keyword>
<dbReference type="Gene3D" id="3.55.50.30">
    <property type="match status" value="1"/>
</dbReference>
<sequence>MSLTPLLRPLTAQLLRAGLVLVLGLPGAGWAEDAPRRSYQIAAGSLSNALTRFAGQAGVSLSVDPALVAGRSSAGLQGEFAVEEGFNALLRGSGLMLVAAGPGSYTLARQALQDDPAHVLPSTTINGQGQGAGDDAYAGGQVSRRGKLGMLGERDFMETPFSMTSYTSEVLQNQQARTLADAVANDPSVRTTNPSGGRFEQFSVRGFSLYNSDVAYGGLYGVLPTYSIDMEMVERVDILKGPGALLGGLAPNGSVGGGVNIEPKRAGDAPLTEITALYASTGQGGGHIDIGRRFGPEQRFGLRFNGVRQSGDTEWDHQSVEREASVLGFDVRGERARLSLDVGHQQRDVDGTMERVSLNAGVKVPDAEDVHSNFAQPWTYSRAKDTFGALRGEFDVNDNLMLYGALGARKGDYDFLRHAVQLVNDAGRFTVSPRTFQREEEVVTGTVGARSWFNTGAVGHTVNVSLNRFDMTFDNSGARYRNGVSNLFDPVTLPEPGTPTRADNPTHTETVLSSLALADTLSFADDSVLLTLGARLQRVEVNSSEPGEQDQVYDERATSPALGLVWRTSEQLSLYLNYMEGLTQGQQAPETAANYGKVFAPYRSKQVELGAKYDLGSFGATLSLFRIDKPSYYTDSQNNLRDDGEQRNQGLELNVFGEPLAGVRLLGGAMLLDAKQTRTVEGRFDGNRAIGAPVVNANLGVEWDLPYVQGLTLSARAIHTSSQYLDAANQQKAEAWQRYDLGARYALKLGDKDVTLRASVENVLDKAYWASANVPEGTATGLTLSTPRTWLVSATVGF</sequence>
<name>A0A923FV88_9PSED</name>
<organism evidence="18">
    <name type="scientific">Pseudomonas urmiensis</name>
    <dbReference type="NCBI Taxonomy" id="2745493"/>
    <lineage>
        <taxon>Bacteria</taxon>
        <taxon>Pseudomonadati</taxon>
        <taxon>Pseudomonadota</taxon>
        <taxon>Gammaproteobacteria</taxon>
        <taxon>Pseudomonadales</taxon>
        <taxon>Pseudomonadaceae</taxon>
        <taxon>Pseudomonas</taxon>
    </lineage>
</organism>
<dbReference type="Gene3D" id="2.170.130.10">
    <property type="entry name" value="TonB-dependent receptor, plug domain"/>
    <property type="match status" value="1"/>
</dbReference>
<dbReference type="InterPro" id="IPR000531">
    <property type="entry name" value="Beta-barrel_TonB"/>
</dbReference>
<evidence type="ECO:0000256" key="4">
    <source>
        <dbReference type="ARBA" id="ARBA00022452"/>
    </source>
</evidence>
<evidence type="ECO:0000256" key="16">
    <source>
        <dbReference type="RuleBase" id="RU003357"/>
    </source>
</evidence>
<dbReference type="InterPro" id="IPR010105">
    <property type="entry name" value="TonB_sidphr_rcpt"/>
</dbReference>
<dbReference type="InterPro" id="IPR010917">
    <property type="entry name" value="TonB_rcpt_CS"/>
</dbReference>
<keyword evidence="12 18" id="KW-0675">Receptor</keyword>
<dbReference type="SMART" id="SM00965">
    <property type="entry name" value="STN"/>
    <property type="match status" value="1"/>
</dbReference>
<dbReference type="EMBL" id="JABWRE010000002">
    <property type="protein sequence ID" value="MBC3439909.1"/>
    <property type="molecule type" value="Genomic_DNA"/>
</dbReference>
<feature type="domain" description="Secretin/TonB short N-terminal" evidence="17">
    <location>
        <begin position="59"/>
        <end position="110"/>
    </location>
</feature>
<evidence type="ECO:0000256" key="13">
    <source>
        <dbReference type="ARBA" id="ARBA00023237"/>
    </source>
</evidence>
<keyword evidence="5" id="KW-0410">Iron transport</keyword>
<evidence type="ECO:0000256" key="6">
    <source>
        <dbReference type="ARBA" id="ARBA00022692"/>
    </source>
</evidence>
<dbReference type="Pfam" id="PF00593">
    <property type="entry name" value="TonB_dep_Rec_b-barrel"/>
    <property type="match status" value="1"/>
</dbReference>
<evidence type="ECO:0000256" key="11">
    <source>
        <dbReference type="ARBA" id="ARBA00023136"/>
    </source>
</evidence>
<protein>
    <submittedName>
        <fullName evidence="18">TonB-dependent receptor</fullName>
    </submittedName>
</protein>
<keyword evidence="8" id="KW-0408">Iron</keyword>
<dbReference type="Gene3D" id="2.40.170.20">
    <property type="entry name" value="TonB-dependent receptor, beta-barrel domain"/>
    <property type="match status" value="1"/>
</dbReference>
<evidence type="ECO:0000256" key="7">
    <source>
        <dbReference type="ARBA" id="ARBA00022729"/>
    </source>
</evidence>
<gene>
    <name evidence="19" type="ORF">HU737_007675</name>
    <name evidence="18" type="ORF">HU737_04380</name>
</gene>
<evidence type="ECO:0000313" key="18">
    <source>
        <dbReference type="EMBL" id="MBC3439909.1"/>
    </source>
</evidence>
<evidence type="ECO:0000256" key="5">
    <source>
        <dbReference type="ARBA" id="ARBA00022496"/>
    </source>
</evidence>
<comment type="similarity">
    <text evidence="2 14 16">Belongs to the TonB-dependent receptor family.</text>
</comment>
<keyword evidence="3 14" id="KW-0813">Transport</keyword>
<feature type="short sequence motif" description="TonB C-terminal box" evidence="15">
    <location>
        <begin position="781"/>
        <end position="798"/>
    </location>
</feature>
<dbReference type="GO" id="GO:0015344">
    <property type="term" value="F:siderophore uptake transmembrane transporter activity"/>
    <property type="evidence" value="ECO:0007669"/>
    <property type="project" value="TreeGrafter"/>
</dbReference>
<dbReference type="EMBL" id="JABWRE020000001">
    <property type="protein sequence ID" value="MBV4535850.1"/>
    <property type="molecule type" value="Genomic_DNA"/>
</dbReference>
<reference evidence="18" key="2">
    <citation type="submission" date="2020-07" db="EMBL/GenBank/DDBJ databases">
        <authorList>
            <person name="Lood C."/>
            <person name="Girard L."/>
        </authorList>
    </citation>
    <scope>NUCLEOTIDE SEQUENCE</scope>
    <source>
        <strain evidence="18">SWRI10</strain>
    </source>
</reference>
<dbReference type="InterPro" id="IPR011662">
    <property type="entry name" value="Secretin/TonB_short_N"/>
</dbReference>
<comment type="caution">
    <text evidence="18">The sequence shown here is derived from an EMBL/GenBank/DDBJ whole genome shotgun (WGS) entry which is preliminary data.</text>
</comment>
<dbReference type="AlphaFoldDB" id="A0A923FV88"/>
<dbReference type="RefSeq" id="WP_186553480.1">
    <property type="nucleotide sequence ID" value="NZ_JABWRE020000001.1"/>
</dbReference>
<evidence type="ECO:0000256" key="14">
    <source>
        <dbReference type="PROSITE-ProRule" id="PRU01360"/>
    </source>
</evidence>
<keyword evidence="11 14" id="KW-0472">Membrane</keyword>
<dbReference type="PROSITE" id="PS52016">
    <property type="entry name" value="TONB_DEPENDENT_REC_3"/>
    <property type="match status" value="1"/>
</dbReference>
<reference evidence="19" key="3">
    <citation type="submission" date="2021-06" db="EMBL/GenBank/DDBJ databases">
        <title>Updating the genus Pseudomonas: Description of 43 new species and partition of the Pseudomonas putida group.</title>
        <authorList>
            <person name="Girard L."/>
            <person name="Lood C."/>
            <person name="Vandamme P."/>
            <person name="Rokni-Zadeh H."/>
            <person name="Van Noort V."/>
            <person name="Hofte M."/>
            <person name="Lavigne R."/>
            <person name="De Mot R."/>
        </authorList>
    </citation>
    <scope>NUCLEOTIDE SEQUENCE</scope>
    <source>
        <strain evidence="19">SWRI10</strain>
    </source>
</reference>
<dbReference type="Pfam" id="PF07715">
    <property type="entry name" value="Plug"/>
    <property type="match status" value="1"/>
</dbReference>
<evidence type="ECO:0000256" key="9">
    <source>
        <dbReference type="ARBA" id="ARBA00023065"/>
    </source>
</evidence>
<keyword evidence="13 14" id="KW-0998">Cell outer membrane</keyword>
<dbReference type="PANTHER" id="PTHR32552">
    <property type="entry name" value="FERRICHROME IRON RECEPTOR-RELATED"/>
    <property type="match status" value="1"/>
</dbReference>
<dbReference type="GO" id="GO:0009279">
    <property type="term" value="C:cell outer membrane"/>
    <property type="evidence" value="ECO:0007669"/>
    <property type="project" value="UniProtKB-SubCell"/>
</dbReference>
<evidence type="ECO:0000256" key="15">
    <source>
        <dbReference type="PROSITE-ProRule" id="PRU10144"/>
    </source>
</evidence>
<dbReference type="InterPro" id="IPR036942">
    <property type="entry name" value="Beta-barrel_TonB_sf"/>
</dbReference>
<accession>A0A923FV88</accession>
<dbReference type="GO" id="GO:0038023">
    <property type="term" value="F:signaling receptor activity"/>
    <property type="evidence" value="ECO:0007669"/>
    <property type="project" value="InterPro"/>
</dbReference>
<evidence type="ECO:0000256" key="1">
    <source>
        <dbReference type="ARBA" id="ARBA00004571"/>
    </source>
</evidence>
<dbReference type="InterPro" id="IPR012910">
    <property type="entry name" value="Plug_dom"/>
</dbReference>
<evidence type="ECO:0000256" key="12">
    <source>
        <dbReference type="ARBA" id="ARBA00023170"/>
    </source>
</evidence>
<dbReference type="NCBIfam" id="TIGR01783">
    <property type="entry name" value="TonB-siderophor"/>
    <property type="match status" value="1"/>
</dbReference>
<reference evidence="18" key="1">
    <citation type="journal article" date="2020" name="Microorganisms">
        <title>Reliable Identification of Environmental Pseudomonas Isolates Using the rpoD Gene.</title>
        <authorList>
            <consortium name="The Broad Institute Genome Sequencing Platform"/>
            <person name="Girard L."/>
            <person name="Lood C."/>
            <person name="Rokni-Zadeh H."/>
            <person name="van Noort V."/>
            <person name="Lavigne R."/>
            <person name="De Mot R."/>
        </authorList>
    </citation>
    <scope>NUCLEOTIDE SEQUENCE</scope>
    <source>
        <strain evidence="18">SWRI10</strain>
    </source>
</reference>
<evidence type="ECO:0000256" key="2">
    <source>
        <dbReference type="ARBA" id="ARBA00009810"/>
    </source>
</evidence>
<evidence type="ECO:0000256" key="10">
    <source>
        <dbReference type="ARBA" id="ARBA00023077"/>
    </source>
</evidence>
<evidence type="ECO:0000256" key="3">
    <source>
        <dbReference type="ARBA" id="ARBA00022448"/>
    </source>
</evidence>
<dbReference type="InterPro" id="IPR039426">
    <property type="entry name" value="TonB-dep_rcpt-like"/>
</dbReference>
<dbReference type="SUPFAM" id="SSF56935">
    <property type="entry name" value="Porins"/>
    <property type="match status" value="1"/>
</dbReference>
<dbReference type="InterPro" id="IPR037066">
    <property type="entry name" value="Plug_dom_sf"/>
</dbReference>
<keyword evidence="10 16" id="KW-0798">TonB box</keyword>
<proteinExistence type="inferred from homology"/>
<dbReference type="PANTHER" id="PTHR32552:SF82">
    <property type="entry name" value="FCUA PROTEIN"/>
    <property type="match status" value="1"/>
</dbReference>
<comment type="subcellular location">
    <subcellularLocation>
        <location evidence="1 14">Cell outer membrane</location>
        <topology evidence="1 14">Multi-pass membrane protein</topology>
    </subcellularLocation>
</comment>
<keyword evidence="6 14" id="KW-0812">Transmembrane</keyword>
<dbReference type="Proteomes" id="UP000599879">
    <property type="component" value="Unassembled WGS sequence"/>
</dbReference>
<evidence type="ECO:0000313" key="19">
    <source>
        <dbReference type="EMBL" id="MBV4535850.1"/>
    </source>
</evidence>
<dbReference type="PROSITE" id="PS01156">
    <property type="entry name" value="TONB_DEPENDENT_REC_2"/>
    <property type="match status" value="1"/>
</dbReference>
<dbReference type="GO" id="GO:0015891">
    <property type="term" value="P:siderophore transport"/>
    <property type="evidence" value="ECO:0007669"/>
    <property type="project" value="InterPro"/>
</dbReference>
<keyword evidence="7" id="KW-0732">Signal</keyword>